<dbReference type="InterPro" id="IPR055140">
    <property type="entry name" value="Thiolase_C_2"/>
</dbReference>
<evidence type="ECO:0000313" key="3">
    <source>
        <dbReference type="Proteomes" id="UP001185737"/>
    </source>
</evidence>
<gene>
    <name evidence="2" type="ORF">R3Q59_36530</name>
</gene>
<reference evidence="2 3" key="1">
    <citation type="submission" date="2023-10" db="EMBL/GenBank/DDBJ databases">
        <title>Development of a sustainable strategy for remediation of hydrocarbon-contaminated territories based on the waste exchange concept.</title>
        <authorList>
            <person name="Krivoruchko A."/>
        </authorList>
    </citation>
    <scope>NUCLEOTIDE SEQUENCE [LARGE SCALE GENOMIC DNA]</scope>
    <source>
        <strain evidence="2 3">IEGM 60</strain>
    </source>
</reference>
<dbReference type="SUPFAM" id="SSF53901">
    <property type="entry name" value="Thiolase-like"/>
    <property type="match status" value="1"/>
</dbReference>
<accession>A0ABU4CR00</accession>
<sequence length="103" mass="11398">MDVFEVYDNFTYEVIRYFEAYGYCKAGEGVHLLTEQEITIGGKYPICTDGGLMSHSHTGISQLIQKVVRAVEQLRGGAGVNQVPNARMALANWPKGLLLMTSE</sequence>
<comment type="caution">
    <text evidence="2">The sequence shown here is derived from an EMBL/GenBank/DDBJ whole genome shotgun (WGS) entry which is preliminary data.</text>
</comment>
<protein>
    <recommendedName>
        <fullName evidence="1">Thiolase C-terminal domain-containing protein</fullName>
    </recommendedName>
</protein>
<dbReference type="EMBL" id="JAWLKA010000031">
    <property type="protein sequence ID" value="MDV6285994.1"/>
    <property type="molecule type" value="Genomic_DNA"/>
</dbReference>
<proteinExistence type="predicted"/>
<dbReference type="Gene3D" id="3.40.47.10">
    <property type="match status" value="1"/>
</dbReference>
<evidence type="ECO:0000259" key="1">
    <source>
        <dbReference type="Pfam" id="PF22691"/>
    </source>
</evidence>
<dbReference type="InterPro" id="IPR016039">
    <property type="entry name" value="Thiolase-like"/>
</dbReference>
<feature type="domain" description="Thiolase C-terminal" evidence="1">
    <location>
        <begin position="1"/>
        <end position="92"/>
    </location>
</feature>
<name>A0ABU4CR00_RHOJO</name>
<evidence type="ECO:0000313" key="2">
    <source>
        <dbReference type="EMBL" id="MDV6285994.1"/>
    </source>
</evidence>
<keyword evidence="3" id="KW-1185">Reference proteome</keyword>
<dbReference type="Proteomes" id="UP001185737">
    <property type="component" value="Unassembled WGS sequence"/>
</dbReference>
<dbReference type="PANTHER" id="PTHR42870">
    <property type="entry name" value="ACETYL-COA C-ACETYLTRANSFERASE"/>
    <property type="match status" value="1"/>
</dbReference>
<dbReference type="PANTHER" id="PTHR42870:SF1">
    <property type="entry name" value="NON-SPECIFIC LIPID-TRANSFER PROTEIN-LIKE 2"/>
    <property type="match status" value="1"/>
</dbReference>
<dbReference type="Pfam" id="PF22691">
    <property type="entry name" value="Thiolase_C_1"/>
    <property type="match status" value="1"/>
</dbReference>
<organism evidence="2 3">
    <name type="scientific">Rhodococcus jostii</name>
    <dbReference type="NCBI Taxonomy" id="132919"/>
    <lineage>
        <taxon>Bacteria</taxon>
        <taxon>Bacillati</taxon>
        <taxon>Actinomycetota</taxon>
        <taxon>Actinomycetes</taxon>
        <taxon>Mycobacteriales</taxon>
        <taxon>Nocardiaceae</taxon>
        <taxon>Rhodococcus</taxon>
    </lineage>
</organism>